<dbReference type="InterPro" id="IPR045462">
    <property type="entry name" value="aa-tRNA-synth_I_cd-bd"/>
</dbReference>
<gene>
    <name evidence="8" type="primary">gltX</name>
    <name evidence="11" type="ORF">UU35_C0019G0005</name>
</gene>
<name>A0A0G0WNW8_9BACT</name>
<dbReference type="AlphaFoldDB" id="A0A0G0WNW8"/>
<dbReference type="GO" id="GO:0008270">
    <property type="term" value="F:zinc ion binding"/>
    <property type="evidence" value="ECO:0007669"/>
    <property type="project" value="InterPro"/>
</dbReference>
<dbReference type="EMBL" id="LCAH01000019">
    <property type="protein sequence ID" value="KKR86125.1"/>
    <property type="molecule type" value="Genomic_DNA"/>
</dbReference>
<feature type="short sequence motif" description="'HIGH' region" evidence="8">
    <location>
        <begin position="10"/>
        <end position="20"/>
    </location>
</feature>
<dbReference type="CDD" id="cd00808">
    <property type="entry name" value="GluRS_core"/>
    <property type="match status" value="1"/>
</dbReference>
<accession>A0A0G0WNW8</accession>
<comment type="similarity">
    <text evidence="1 8">Belongs to the class-I aminoacyl-tRNA synthetase family. Glutamate--tRNA ligase type 1 subfamily.</text>
</comment>
<dbReference type="PRINTS" id="PR00987">
    <property type="entry name" value="TRNASYNTHGLU"/>
</dbReference>
<protein>
    <recommendedName>
        <fullName evidence="8">Glutamate--tRNA ligase</fullName>
        <ecNumber evidence="8">6.1.1.17</ecNumber>
    </recommendedName>
    <alternativeName>
        <fullName evidence="8">Glutamyl-tRNA synthetase</fullName>
        <shortName evidence="8">GluRS</shortName>
    </alternativeName>
</protein>
<dbReference type="Gene3D" id="3.40.50.620">
    <property type="entry name" value="HUPs"/>
    <property type="match status" value="1"/>
</dbReference>
<dbReference type="GO" id="GO:0005524">
    <property type="term" value="F:ATP binding"/>
    <property type="evidence" value="ECO:0007669"/>
    <property type="project" value="UniProtKB-UniRule"/>
</dbReference>
<evidence type="ECO:0000256" key="3">
    <source>
        <dbReference type="ARBA" id="ARBA00022598"/>
    </source>
</evidence>
<dbReference type="SUPFAM" id="SSF52374">
    <property type="entry name" value="Nucleotidylyl transferase"/>
    <property type="match status" value="1"/>
</dbReference>
<dbReference type="InterPro" id="IPR020058">
    <property type="entry name" value="Glu/Gln-tRNA-synth_Ib_cat-dom"/>
</dbReference>
<keyword evidence="5 8" id="KW-0067">ATP-binding</keyword>
<evidence type="ECO:0000256" key="7">
    <source>
        <dbReference type="ARBA" id="ARBA00023146"/>
    </source>
</evidence>
<organism evidence="11 12">
    <name type="scientific">Candidatus Uhrbacteria bacterium GW2011_GWC2_41_11</name>
    <dbReference type="NCBI Taxonomy" id="1618985"/>
    <lineage>
        <taxon>Bacteria</taxon>
        <taxon>Candidatus Uhriibacteriota</taxon>
    </lineage>
</organism>
<dbReference type="GO" id="GO:0005737">
    <property type="term" value="C:cytoplasm"/>
    <property type="evidence" value="ECO:0007669"/>
    <property type="project" value="UniProtKB-SubCell"/>
</dbReference>
<evidence type="ECO:0000259" key="9">
    <source>
        <dbReference type="Pfam" id="PF00749"/>
    </source>
</evidence>
<feature type="short sequence motif" description="'KMSKS' region" evidence="8">
    <location>
        <begin position="258"/>
        <end position="262"/>
    </location>
</feature>
<keyword evidence="3 8" id="KW-0436">Ligase</keyword>
<reference evidence="11 12" key="1">
    <citation type="journal article" date="2015" name="Nature">
        <title>rRNA introns, odd ribosomes, and small enigmatic genomes across a large radiation of phyla.</title>
        <authorList>
            <person name="Brown C.T."/>
            <person name="Hug L.A."/>
            <person name="Thomas B.C."/>
            <person name="Sharon I."/>
            <person name="Castelle C.J."/>
            <person name="Singh A."/>
            <person name="Wilkins M.J."/>
            <person name="Williams K.H."/>
            <person name="Banfield J.F."/>
        </authorList>
    </citation>
    <scope>NUCLEOTIDE SEQUENCE [LARGE SCALE GENOMIC DNA]</scope>
</reference>
<dbReference type="FunFam" id="3.40.50.620:FF:000045">
    <property type="entry name" value="Glutamate--tRNA ligase, mitochondrial"/>
    <property type="match status" value="1"/>
</dbReference>
<keyword evidence="4 8" id="KW-0547">Nucleotide-binding</keyword>
<dbReference type="HAMAP" id="MF_00022">
    <property type="entry name" value="Glu_tRNA_synth_type1"/>
    <property type="match status" value="1"/>
</dbReference>
<comment type="subcellular location">
    <subcellularLocation>
        <location evidence="8">Cytoplasm</location>
    </subcellularLocation>
</comment>
<dbReference type="InterPro" id="IPR004527">
    <property type="entry name" value="Glu-tRNA-ligase_bac/mito"/>
</dbReference>
<evidence type="ECO:0000256" key="6">
    <source>
        <dbReference type="ARBA" id="ARBA00022917"/>
    </source>
</evidence>
<dbReference type="InterPro" id="IPR049940">
    <property type="entry name" value="GluQ/Sye"/>
</dbReference>
<dbReference type="InterPro" id="IPR020752">
    <property type="entry name" value="Glu-tRNA-synth_I_codon-bd_sub1"/>
</dbReference>
<dbReference type="NCBIfam" id="TIGR00464">
    <property type="entry name" value="gltX_bact"/>
    <property type="match status" value="1"/>
</dbReference>
<feature type="domain" description="Aminoacyl-tRNA synthetase class I anticodon-binding" evidence="10">
    <location>
        <begin position="341"/>
        <end position="486"/>
    </location>
</feature>
<dbReference type="Gene3D" id="1.10.10.350">
    <property type="match status" value="1"/>
</dbReference>
<evidence type="ECO:0000256" key="1">
    <source>
        <dbReference type="ARBA" id="ARBA00007894"/>
    </source>
</evidence>
<proteinExistence type="inferred from homology"/>
<comment type="catalytic activity">
    <reaction evidence="8">
        <text>tRNA(Glu) + L-glutamate + ATP = L-glutamyl-tRNA(Glu) + AMP + diphosphate</text>
        <dbReference type="Rhea" id="RHEA:23540"/>
        <dbReference type="Rhea" id="RHEA-COMP:9663"/>
        <dbReference type="Rhea" id="RHEA-COMP:9680"/>
        <dbReference type="ChEBI" id="CHEBI:29985"/>
        <dbReference type="ChEBI" id="CHEBI:30616"/>
        <dbReference type="ChEBI" id="CHEBI:33019"/>
        <dbReference type="ChEBI" id="CHEBI:78442"/>
        <dbReference type="ChEBI" id="CHEBI:78520"/>
        <dbReference type="ChEBI" id="CHEBI:456215"/>
        <dbReference type="EC" id="6.1.1.17"/>
    </reaction>
</comment>
<dbReference type="Pfam" id="PF00749">
    <property type="entry name" value="tRNA-synt_1c"/>
    <property type="match status" value="1"/>
</dbReference>
<comment type="function">
    <text evidence="8">Catalyzes the attachment of glutamate to tRNA(Glu) in a two-step reaction: glutamate is first activated by ATP to form Glu-AMP and then transferred to the acceptor end of tRNA(Glu).</text>
</comment>
<dbReference type="GO" id="GO:0004818">
    <property type="term" value="F:glutamate-tRNA ligase activity"/>
    <property type="evidence" value="ECO:0007669"/>
    <property type="project" value="UniProtKB-UniRule"/>
</dbReference>
<dbReference type="PATRIC" id="fig|1618985.3.peg.993"/>
<dbReference type="SUPFAM" id="SSF48163">
    <property type="entry name" value="An anticodon-binding domain of class I aminoacyl-tRNA synthetases"/>
    <property type="match status" value="1"/>
</dbReference>
<dbReference type="PANTHER" id="PTHR43311:SF2">
    <property type="entry name" value="GLUTAMATE--TRNA LIGASE, MITOCHONDRIAL-RELATED"/>
    <property type="match status" value="1"/>
</dbReference>
<dbReference type="Gene3D" id="1.10.8.70">
    <property type="entry name" value="Glutamate-tRNA synthetase, class I, anticodon-binding domain 1"/>
    <property type="match status" value="1"/>
</dbReference>
<dbReference type="InterPro" id="IPR033910">
    <property type="entry name" value="GluRS_core"/>
</dbReference>
<keyword evidence="2 8" id="KW-0963">Cytoplasm</keyword>
<dbReference type="InterPro" id="IPR008925">
    <property type="entry name" value="aa_tRNA-synth_I_cd-bd_sf"/>
</dbReference>
<dbReference type="InterPro" id="IPR014729">
    <property type="entry name" value="Rossmann-like_a/b/a_fold"/>
</dbReference>
<dbReference type="GO" id="GO:0000049">
    <property type="term" value="F:tRNA binding"/>
    <property type="evidence" value="ECO:0007669"/>
    <property type="project" value="InterPro"/>
</dbReference>
<evidence type="ECO:0000313" key="12">
    <source>
        <dbReference type="Proteomes" id="UP000034616"/>
    </source>
</evidence>
<dbReference type="Pfam" id="PF19269">
    <property type="entry name" value="Anticodon_2"/>
    <property type="match status" value="1"/>
</dbReference>
<evidence type="ECO:0000256" key="5">
    <source>
        <dbReference type="ARBA" id="ARBA00022840"/>
    </source>
</evidence>
<dbReference type="InterPro" id="IPR000924">
    <property type="entry name" value="Glu/Gln-tRNA-synth"/>
</dbReference>
<sequence>MSMVKTRFAPSPTGYLHIGGLRTALYNYLFAKKHGGIFALRIEDTDRNRYVPGAVESLLHVLEAMGLQHDEGPILTKEGLIEQKGSLGPYIQSERLSLYTKYAHELLERGLAYECFCSSERLESVRSQQGIAKLPTKYDRHCVTLSPEERTIKHTAGEPCVIRLKIPDGETTFDDLIRGRITIHNQEIDDQVLIKSDGFPTYHLANVIDDHLMEVTHVIRAEEWISSTPKHVLLYQAFEWDIPQFAHLPLILNPDRSKLSKRQGDVAVEDYLRKGYLPEALINFVALLGFNPKADQELYRLEELAELFDIEKVNKSGAVFMTDKLDWMNGQYIRTKTPEEITKLSQPFLKKAEIKAPEEILIKICTVEKERLVLLSDLVEKTRGYLILPTYQANLLVWKKSTKEDARLQLQNIIPVLEGFNNEITGSSALIEMALREYIEEKYLQNGNVLWPLRVALSGLSASPAPFELLWVLGKEESLRRIHKAITMLEE</sequence>
<keyword evidence="7 8" id="KW-0030">Aminoacyl-tRNA synthetase</keyword>
<dbReference type="GO" id="GO:0006424">
    <property type="term" value="P:glutamyl-tRNA aminoacylation"/>
    <property type="evidence" value="ECO:0007669"/>
    <property type="project" value="UniProtKB-UniRule"/>
</dbReference>
<feature type="domain" description="Glutamyl/glutaminyl-tRNA synthetase class Ib catalytic" evidence="9">
    <location>
        <begin position="3"/>
        <end position="327"/>
    </location>
</feature>
<dbReference type="PROSITE" id="PS00178">
    <property type="entry name" value="AA_TRNA_LIGASE_I"/>
    <property type="match status" value="1"/>
</dbReference>
<evidence type="ECO:0000259" key="10">
    <source>
        <dbReference type="Pfam" id="PF19269"/>
    </source>
</evidence>
<comment type="caution">
    <text evidence="8">Lacks conserved residue(s) required for the propagation of feature annotation.</text>
</comment>
<keyword evidence="6 8" id="KW-0648">Protein biosynthesis</keyword>
<dbReference type="InterPro" id="IPR001412">
    <property type="entry name" value="aa-tRNA-synth_I_CS"/>
</dbReference>
<comment type="caution">
    <text evidence="11">The sequence shown here is derived from an EMBL/GenBank/DDBJ whole genome shotgun (WGS) entry which is preliminary data.</text>
</comment>
<dbReference type="InterPro" id="IPR020751">
    <property type="entry name" value="aa-tRNA-synth_I_codon-bd_sub2"/>
</dbReference>
<comment type="subunit">
    <text evidence="8">Monomer.</text>
</comment>
<dbReference type="Proteomes" id="UP000034616">
    <property type="component" value="Unassembled WGS sequence"/>
</dbReference>
<dbReference type="EC" id="6.1.1.17" evidence="8"/>
<feature type="binding site" evidence="8">
    <location>
        <position position="261"/>
    </location>
    <ligand>
        <name>ATP</name>
        <dbReference type="ChEBI" id="CHEBI:30616"/>
    </ligand>
</feature>
<evidence type="ECO:0000256" key="2">
    <source>
        <dbReference type="ARBA" id="ARBA00022490"/>
    </source>
</evidence>
<evidence type="ECO:0000313" key="11">
    <source>
        <dbReference type="EMBL" id="KKR86125.1"/>
    </source>
</evidence>
<evidence type="ECO:0000256" key="4">
    <source>
        <dbReference type="ARBA" id="ARBA00022741"/>
    </source>
</evidence>
<dbReference type="PANTHER" id="PTHR43311">
    <property type="entry name" value="GLUTAMATE--TRNA LIGASE"/>
    <property type="match status" value="1"/>
</dbReference>
<evidence type="ECO:0000256" key="8">
    <source>
        <dbReference type="HAMAP-Rule" id="MF_00022"/>
    </source>
</evidence>